<dbReference type="RefSeq" id="XP_028142897.1">
    <property type="nucleotide sequence ID" value="XM_028287096.1"/>
</dbReference>
<dbReference type="OrthoDB" id="125903at2759"/>
<dbReference type="KEGG" id="dvv:114336734"/>
<dbReference type="InterPro" id="IPR027093">
    <property type="entry name" value="EAF_fam"/>
</dbReference>
<feature type="compositionally biased region" description="Polar residues" evidence="10">
    <location>
        <begin position="335"/>
        <end position="344"/>
    </location>
</feature>
<evidence type="ECO:0000313" key="15">
    <source>
        <dbReference type="RefSeq" id="XP_028142897.1"/>
    </source>
</evidence>
<keyword evidence="4" id="KW-0597">Phosphoprotein</keyword>
<evidence type="ECO:0000256" key="6">
    <source>
        <dbReference type="ARBA" id="ARBA00023159"/>
    </source>
</evidence>
<gene>
    <name evidence="14 15" type="primary">LOC114336734</name>
</gene>
<evidence type="ECO:0000256" key="1">
    <source>
        <dbReference type="ARBA" id="ARBA00004123"/>
    </source>
</evidence>
<dbReference type="Pfam" id="PF09816">
    <property type="entry name" value="EAF"/>
    <property type="match status" value="1"/>
</dbReference>
<evidence type="ECO:0000256" key="9">
    <source>
        <dbReference type="ARBA" id="ARBA00025617"/>
    </source>
</evidence>
<evidence type="ECO:0000256" key="4">
    <source>
        <dbReference type="ARBA" id="ARBA00022553"/>
    </source>
</evidence>
<keyword evidence="7" id="KW-0804">Transcription</keyword>
<reference evidence="14 15" key="1">
    <citation type="submission" date="2025-04" db="UniProtKB">
        <authorList>
            <consortium name="RefSeq"/>
        </authorList>
    </citation>
    <scope>IDENTIFICATION</scope>
    <source>
        <tissue evidence="14 15">Whole insect</tissue>
    </source>
</reference>
<organism evidence="14">
    <name type="scientific">Diabrotica virgifera virgifera</name>
    <name type="common">western corn rootworm</name>
    <dbReference type="NCBI Taxonomy" id="50390"/>
    <lineage>
        <taxon>Eukaryota</taxon>
        <taxon>Metazoa</taxon>
        <taxon>Ecdysozoa</taxon>
        <taxon>Arthropoda</taxon>
        <taxon>Hexapoda</taxon>
        <taxon>Insecta</taxon>
        <taxon>Pterygota</taxon>
        <taxon>Neoptera</taxon>
        <taxon>Endopterygota</taxon>
        <taxon>Coleoptera</taxon>
        <taxon>Polyphaga</taxon>
        <taxon>Cucujiformia</taxon>
        <taxon>Chrysomeloidea</taxon>
        <taxon>Chrysomelidae</taxon>
        <taxon>Galerucinae</taxon>
        <taxon>Diabroticina</taxon>
        <taxon>Diabroticites</taxon>
        <taxon>Diabrotica</taxon>
    </lineage>
</organism>
<dbReference type="GO" id="GO:0006368">
    <property type="term" value="P:transcription elongation by RNA polymerase II"/>
    <property type="evidence" value="ECO:0007669"/>
    <property type="project" value="InterPro"/>
</dbReference>
<dbReference type="PANTHER" id="PTHR15970:SF2">
    <property type="entry name" value="ELL-ASSOCIATED FACTOR EAF"/>
    <property type="match status" value="1"/>
</dbReference>
<evidence type="ECO:0000259" key="11">
    <source>
        <dbReference type="Pfam" id="PF09816"/>
    </source>
</evidence>
<feature type="compositionally biased region" description="Polar residues" evidence="10">
    <location>
        <begin position="317"/>
        <end position="327"/>
    </location>
</feature>
<keyword evidence="6" id="KW-0010">Activator</keyword>
<sequence>MAEKLGLGTEIRELKIGQSFVNPKSKAFHTMKYDFKPASVDTNKKATVEVPGVNQVTVTVPHLDGAGIPQTVFKGSQKPYTKECVLIIDRVTGEITLEKLSCNIQVKKTRSEYNKPHMSKADRLSQQSNDRSGGSSMPSNSSSKQQQSLPMRSQTPPGGTNSSASAVHGGVGHRVSNKTKVASGSRRGADRQITHLVPKHSPLHASPSYPSPGHPVKSPKRDLHNIANESHNHSTLASLPMIGIDDFSDLRPPSRNAHSSSGMHNSRSSQNSSNQRPPTEKRPNPTPVPTVKIDNGVGVMSDSSSSSSGSDSDSDEPSTVVNPTMFNNAPAGKTNGYSNGSNNAPMKIDTRLLNDDLCLSESGSDSD</sequence>
<name>A0A6P7G1Y6_DIAVI</name>
<feature type="domain" description="Transcription elongation factor Eaf N-terminal" evidence="11">
    <location>
        <begin position="13"/>
        <end position="111"/>
    </location>
</feature>
<evidence type="ECO:0000256" key="8">
    <source>
        <dbReference type="ARBA" id="ARBA00023242"/>
    </source>
</evidence>
<dbReference type="GO" id="GO:0003711">
    <property type="term" value="F:transcription elongation factor activity"/>
    <property type="evidence" value="ECO:0007669"/>
    <property type="project" value="TreeGrafter"/>
</dbReference>
<evidence type="ECO:0000256" key="2">
    <source>
        <dbReference type="ARBA" id="ARBA00007798"/>
    </source>
</evidence>
<keyword evidence="8" id="KW-0539">Nucleus</keyword>
<feature type="compositionally biased region" description="Low complexity" evidence="10">
    <location>
        <begin position="258"/>
        <end position="276"/>
    </location>
</feature>
<dbReference type="PANTHER" id="PTHR15970">
    <property type="entry name" value="ELL-ASSOCIATED FACTOR EAF"/>
    <property type="match status" value="1"/>
</dbReference>
<evidence type="ECO:0000313" key="14">
    <source>
        <dbReference type="RefSeq" id="XP_028142896.1"/>
    </source>
</evidence>
<feature type="compositionally biased region" description="Basic and acidic residues" evidence="10">
    <location>
        <begin position="111"/>
        <end position="123"/>
    </location>
</feature>
<dbReference type="RefSeq" id="XP_028142896.1">
    <property type="nucleotide sequence ID" value="XM_028287095.1"/>
</dbReference>
<feature type="region of interest" description="Disordered" evidence="10">
    <location>
        <begin position="247"/>
        <end position="347"/>
    </location>
</feature>
<reference evidence="12" key="2">
    <citation type="submission" date="2025-05" db="UniProtKB">
        <authorList>
            <consortium name="EnsemblMetazoa"/>
        </authorList>
    </citation>
    <scope>IDENTIFICATION</scope>
</reference>
<evidence type="ECO:0000256" key="10">
    <source>
        <dbReference type="SAM" id="MobiDB-lite"/>
    </source>
</evidence>
<accession>A0A6P7G1Y6</accession>
<comment type="similarity">
    <text evidence="2">Belongs to the EAF family.</text>
</comment>
<feature type="region of interest" description="Disordered" evidence="10">
    <location>
        <begin position="111"/>
        <end position="222"/>
    </location>
</feature>
<feature type="compositionally biased region" description="Polar residues" evidence="10">
    <location>
        <begin position="149"/>
        <end position="165"/>
    </location>
</feature>
<dbReference type="GeneID" id="114336734"/>
<dbReference type="GO" id="GO:0032783">
    <property type="term" value="C:super elongation complex"/>
    <property type="evidence" value="ECO:0007669"/>
    <property type="project" value="InterPro"/>
</dbReference>
<evidence type="ECO:0000313" key="13">
    <source>
        <dbReference type="Proteomes" id="UP001652700"/>
    </source>
</evidence>
<dbReference type="AlphaFoldDB" id="A0A6P7G1Y6"/>
<evidence type="ECO:0000256" key="3">
    <source>
        <dbReference type="ARBA" id="ARBA00021452"/>
    </source>
</evidence>
<feature type="compositionally biased region" description="Low complexity" evidence="10">
    <location>
        <begin position="132"/>
        <end position="148"/>
    </location>
</feature>
<comment type="subcellular location">
    <subcellularLocation>
        <location evidence="1">Nucleus</location>
    </subcellularLocation>
</comment>
<dbReference type="Proteomes" id="UP001652700">
    <property type="component" value="Unplaced"/>
</dbReference>
<feature type="compositionally biased region" description="Low complexity" evidence="10">
    <location>
        <begin position="301"/>
        <end position="311"/>
    </location>
</feature>
<evidence type="ECO:0000256" key="7">
    <source>
        <dbReference type="ARBA" id="ARBA00023163"/>
    </source>
</evidence>
<evidence type="ECO:0000313" key="12">
    <source>
        <dbReference type="EnsemblMetazoa" id="XP_028142897.1"/>
    </source>
</evidence>
<keyword evidence="13" id="KW-1185">Reference proteome</keyword>
<dbReference type="EnsemblMetazoa" id="XM_028287096.2">
    <property type="protein sequence ID" value="XP_028142897.1"/>
    <property type="gene ID" value="LOC114336734"/>
</dbReference>
<protein>
    <recommendedName>
        <fullName evidence="3">Ell-associated factor Eaf</fullName>
    </recommendedName>
</protein>
<evidence type="ECO:0000256" key="5">
    <source>
        <dbReference type="ARBA" id="ARBA00023015"/>
    </source>
</evidence>
<comment type="function">
    <text evidence="9">Promotes transcriptional elongation by Su(Tpl)/ELL. Essential for development.</text>
</comment>
<keyword evidence="5" id="KW-0805">Transcription regulation</keyword>
<dbReference type="InterPro" id="IPR019194">
    <property type="entry name" value="Tscrpt_elong_fac_Eaf_N"/>
</dbReference>
<proteinExistence type="inferred from homology"/>